<dbReference type="OrthoDB" id="5296287at2759"/>
<dbReference type="Pfam" id="PF00083">
    <property type="entry name" value="Sugar_tr"/>
    <property type="match status" value="1"/>
</dbReference>
<sequence>MQCQKYNVSGLNLETAVISGQNNLTSLEKIPCDEGWIFDKTTFPSSVVYDFQLVCGNEYLPNVAQSGYFVGSLIGTFATGLTSDLFGRRKAILLNLALVSIVGIAISFSPNFIIYMVLRFFTAISVQGISSVCYTLGNELVIPSKRIVVMAILLVSSGCGYVTLSGMAKLISTWKMLHLTVAMFVIILLIIACFLVPESPRWLLACDRSSDAEVVLRKMANGNGKQLTEDFTTKVSNTTANLQKANEAKENMKDVIRSRTGIFMGITLSFIWMVMSLTFFGHTLNTSSFGIDPYLSLCFFGAIETPAFFSGMFLTGHLGRKNIVFASFILGGICCCLVPVIALPLWKLLFAVAGKFFVAVTYGTVILWTIEMVPTSMRNRLIGLLAISARVGGIIAPMLLILEDIWHGLPVLVFGLLSFAAGFLCLLLPETTDISLPVTMKDTKELYRTEKDVVKRSEERY</sequence>
<proteinExistence type="predicted"/>
<dbReference type="InterPro" id="IPR036259">
    <property type="entry name" value="MFS_trans_sf"/>
</dbReference>
<dbReference type="GO" id="GO:0016020">
    <property type="term" value="C:membrane"/>
    <property type="evidence" value="ECO:0007669"/>
    <property type="project" value="UniProtKB-SubCell"/>
</dbReference>
<dbReference type="GO" id="GO:0022857">
    <property type="term" value="F:transmembrane transporter activity"/>
    <property type="evidence" value="ECO:0007669"/>
    <property type="project" value="InterPro"/>
</dbReference>
<protein>
    <submittedName>
        <fullName evidence="7">Solute carrier family 22 member 13</fullName>
    </submittedName>
</protein>
<feature type="transmembrane region" description="Helical" evidence="5">
    <location>
        <begin position="262"/>
        <end position="282"/>
    </location>
</feature>
<name>A0A9Q0YEB2_HOLLE</name>
<feature type="transmembrane region" description="Helical" evidence="5">
    <location>
        <begin position="147"/>
        <end position="164"/>
    </location>
</feature>
<feature type="transmembrane region" description="Helical" evidence="5">
    <location>
        <begin position="91"/>
        <end position="108"/>
    </location>
</feature>
<comment type="subcellular location">
    <subcellularLocation>
        <location evidence="1">Membrane</location>
        <topology evidence="1">Multi-pass membrane protein</topology>
    </subcellularLocation>
</comment>
<dbReference type="InterPro" id="IPR005828">
    <property type="entry name" value="MFS_sugar_transport-like"/>
</dbReference>
<evidence type="ECO:0000256" key="3">
    <source>
        <dbReference type="ARBA" id="ARBA00022989"/>
    </source>
</evidence>
<reference evidence="7" key="1">
    <citation type="submission" date="2021-10" db="EMBL/GenBank/DDBJ databases">
        <title>Tropical sea cucumber genome reveals ecological adaptation and Cuvierian tubules defense mechanism.</title>
        <authorList>
            <person name="Chen T."/>
        </authorList>
    </citation>
    <scope>NUCLEOTIDE SEQUENCE</scope>
    <source>
        <strain evidence="7">Nanhai2018</strain>
        <tissue evidence="7">Muscle</tissue>
    </source>
</reference>
<feature type="domain" description="Major facilitator superfamily (MFS) profile" evidence="6">
    <location>
        <begin position="1"/>
        <end position="433"/>
    </location>
</feature>
<evidence type="ECO:0000313" key="7">
    <source>
        <dbReference type="EMBL" id="KAJ8021278.1"/>
    </source>
</evidence>
<evidence type="ECO:0000256" key="1">
    <source>
        <dbReference type="ARBA" id="ARBA00004141"/>
    </source>
</evidence>
<keyword evidence="8" id="KW-1185">Reference proteome</keyword>
<evidence type="ECO:0000313" key="8">
    <source>
        <dbReference type="Proteomes" id="UP001152320"/>
    </source>
</evidence>
<dbReference type="PROSITE" id="PS50850">
    <property type="entry name" value="MFS"/>
    <property type="match status" value="1"/>
</dbReference>
<gene>
    <name evidence="7" type="ORF">HOLleu_38430</name>
</gene>
<feature type="transmembrane region" description="Helical" evidence="5">
    <location>
        <begin position="323"/>
        <end position="342"/>
    </location>
</feature>
<keyword evidence="2 5" id="KW-0812">Transmembrane</keyword>
<dbReference type="InterPro" id="IPR020846">
    <property type="entry name" value="MFS_dom"/>
</dbReference>
<organism evidence="7 8">
    <name type="scientific">Holothuria leucospilota</name>
    <name type="common">Black long sea cucumber</name>
    <name type="synonym">Mertensiothuria leucospilota</name>
    <dbReference type="NCBI Taxonomy" id="206669"/>
    <lineage>
        <taxon>Eukaryota</taxon>
        <taxon>Metazoa</taxon>
        <taxon>Echinodermata</taxon>
        <taxon>Eleutherozoa</taxon>
        <taxon>Echinozoa</taxon>
        <taxon>Holothuroidea</taxon>
        <taxon>Aspidochirotacea</taxon>
        <taxon>Aspidochirotida</taxon>
        <taxon>Holothuriidae</taxon>
        <taxon>Holothuria</taxon>
    </lineage>
</organism>
<evidence type="ECO:0000256" key="5">
    <source>
        <dbReference type="SAM" id="Phobius"/>
    </source>
</evidence>
<comment type="caution">
    <text evidence="7">The sequence shown here is derived from an EMBL/GenBank/DDBJ whole genome shotgun (WGS) entry which is preliminary data.</text>
</comment>
<dbReference type="AlphaFoldDB" id="A0A9Q0YEB2"/>
<dbReference type="PANTHER" id="PTHR24064">
    <property type="entry name" value="SOLUTE CARRIER FAMILY 22 MEMBER"/>
    <property type="match status" value="1"/>
</dbReference>
<feature type="transmembrane region" description="Helical" evidence="5">
    <location>
        <begin position="294"/>
        <end position="316"/>
    </location>
</feature>
<dbReference type="Gene3D" id="1.20.1250.20">
    <property type="entry name" value="MFS general substrate transporter like domains"/>
    <property type="match status" value="1"/>
</dbReference>
<dbReference type="SUPFAM" id="SSF103473">
    <property type="entry name" value="MFS general substrate transporter"/>
    <property type="match status" value="1"/>
</dbReference>
<feature type="transmembrane region" description="Helical" evidence="5">
    <location>
        <begin position="408"/>
        <end position="428"/>
    </location>
</feature>
<feature type="transmembrane region" description="Helical" evidence="5">
    <location>
        <begin position="382"/>
        <end position="402"/>
    </location>
</feature>
<feature type="transmembrane region" description="Helical" evidence="5">
    <location>
        <begin position="114"/>
        <end position="135"/>
    </location>
</feature>
<evidence type="ECO:0000259" key="6">
    <source>
        <dbReference type="PROSITE" id="PS50850"/>
    </source>
</evidence>
<feature type="transmembrane region" description="Helical" evidence="5">
    <location>
        <begin position="176"/>
        <end position="196"/>
    </location>
</feature>
<accession>A0A9Q0YEB2</accession>
<keyword evidence="4 5" id="KW-0472">Membrane</keyword>
<dbReference type="Proteomes" id="UP001152320">
    <property type="component" value="Chromosome 21"/>
</dbReference>
<feature type="transmembrane region" description="Helical" evidence="5">
    <location>
        <begin position="348"/>
        <end position="370"/>
    </location>
</feature>
<dbReference type="EMBL" id="JAIZAY010000021">
    <property type="protein sequence ID" value="KAJ8021278.1"/>
    <property type="molecule type" value="Genomic_DNA"/>
</dbReference>
<evidence type="ECO:0000256" key="4">
    <source>
        <dbReference type="ARBA" id="ARBA00023136"/>
    </source>
</evidence>
<keyword evidence="3 5" id="KW-1133">Transmembrane helix</keyword>
<evidence type="ECO:0000256" key="2">
    <source>
        <dbReference type="ARBA" id="ARBA00022692"/>
    </source>
</evidence>